<sequence>MARGRLDSWLLCATSFCSSRSMPISLGRASRRFSSRSRTRSLARLPMVGGSLLSRLLLRVSTSRLCRYWMSSGTLLSWFVPRFSSTMLVQVPMSRGRDVSWLSFMLSLVRFRALEKIPKGILLIWLCSMLIA</sequence>
<reference evidence="1" key="1">
    <citation type="submission" date="2019-12" db="EMBL/GenBank/DDBJ databases">
        <title>An insight into the sialome of adult female Ixodes ricinus ticks feeding for 6 days.</title>
        <authorList>
            <person name="Perner J."/>
            <person name="Ribeiro J.M.C."/>
        </authorList>
    </citation>
    <scope>NUCLEOTIDE SEQUENCE</scope>
    <source>
        <strain evidence="1">Semi-engorged</strain>
        <tissue evidence="1">Salivary glands</tissue>
    </source>
</reference>
<proteinExistence type="predicted"/>
<dbReference type="AlphaFoldDB" id="A0A6B0US88"/>
<evidence type="ECO:0000313" key="1">
    <source>
        <dbReference type="EMBL" id="MXU92381.1"/>
    </source>
</evidence>
<protein>
    <submittedName>
        <fullName evidence="1">Uncharacterized protein</fullName>
    </submittedName>
</protein>
<name>A0A6B0US88_IXORI</name>
<dbReference type="EMBL" id="GIFC01010298">
    <property type="protein sequence ID" value="MXU92381.1"/>
    <property type="molecule type" value="Transcribed_RNA"/>
</dbReference>
<organism evidence="1">
    <name type="scientific">Ixodes ricinus</name>
    <name type="common">Common tick</name>
    <name type="synonym">Acarus ricinus</name>
    <dbReference type="NCBI Taxonomy" id="34613"/>
    <lineage>
        <taxon>Eukaryota</taxon>
        <taxon>Metazoa</taxon>
        <taxon>Ecdysozoa</taxon>
        <taxon>Arthropoda</taxon>
        <taxon>Chelicerata</taxon>
        <taxon>Arachnida</taxon>
        <taxon>Acari</taxon>
        <taxon>Parasitiformes</taxon>
        <taxon>Ixodida</taxon>
        <taxon>Ixodoidea</taxon>
        <taxon>Ixodidae</taxon>
        <taxon>Ixodinae</taxon>
        <taxon>Ixodes</taxon>
    </lineage>
</organism>
<accession>A0A6B0US88</accession>